<evidence type="ECO:0000313" key="12">
    <source>
        <dbReference type="RefSeq" id="XP_032825104.1"/>
    </source>
</evidence>
<feature type="region of interest" description="Disordered" evidence="9">
    <location>
        <begin position="681"/>
        <end position="724"/>
    </location>
</feature>
<comment type="subcellular location">
    <subcellularLocation>
        <location evidence="1">Cytoplasm</location>
    </subcellularLocation>
</comment>
<dbReference type="Pfam" id="PF14444">
    <property type="entry name" value="S1-like"/>
    <property type="match status" value="1"/>
</dbReference>
<keyword evidence="2" id="KW-0963">Cytoplasm</keyword>
<accession>A0AAJ7TWY1</accession>
<evidence type="ECO:0000313" key="11">
    <source>
        <dbReference type="Proteomes" id="UP001318040"/>
    </source>
</evidence>
<dbReference type="SMART" id="SM01122">
    <property type="entry name" value="DBC1"/>
    <property type="match status" value="1"/>
</dbReference>
<dbReference type="PROSITE" id="PS50800">
    <property type="entry name" value="SAP"/>
    <property type="match status" value="1"/>
</dbReference>
<keyword evidence="4" id="KW-0106">Calcium</keyword>
<feature type="compositionally biased region" description="Basic and acidic residues" evidence="9">
    <location>
        <begin position="381"/>
        <end position="412"/>
    </location>
</feature>
<keyword evidence="12" id="KW-0132">Cell division</keyword>
<dbReference type="PANTHER" id="PTHR14304">
    <property type="entry name" value="CELL DIVISION CYCLE AND APOPTOSIS REGULATOR PROTEIN"/>
    <property type="match status" value="1"/>
</dbReference>
<dbReference type="Gene3D" id="1.10.238.10">
    <property type="entry name" value="EF-hand"/>
    <property type="match status" value="1"/>
</dbReference>
<dbReference type="SUPFAM" id="SSF50249">
    <property type="entry name" value="Nucleic acid-binding proteins"/>
    <property type="match status" value="1"/>
</dbReference>
<feature type="compositionally biased region" description="Basic and acidic residues" evidence="9">
    <location>
        <begin position="877"/>
        <end position="989"/>
    </location>
</feature>
<feature type="coiled-coil region" evidence="8">
    <location>
        <begin position="1169"/>
        <end position="1238"/>
    </location>
</feature>
<dbReference type="InterPro" id="IPR045353">
    <property type="entry name" value="LAIKA"/>
</dbReference>
<dbReference type="InterPro" id="IPR025954">
    <property type="entry name" value="DBC1/CARP1_inactive_NUDIX"/>
</dbReference>
<name>A0AAJ7TWY1_PETMA</name>
<dbReference type="KEGG" id="pmrn:116950978"/>
<feature type="region of interest" description="Disordered" evidence="9">
    <location>
        <begin position="761"/>
        <end position="802"/>
    </location>
</feature>
<proteinExistence type="predicted"/>
<reference evidence="12" key="1">
    <citation type="submission" date="2025-08" db="UniProtKB">
        <authorList>
            <consortium name="RefSeq"/>
        </authorList>
    </citation>
    <scope>IDENTIFICATION</scope>
    <source>
        <tissue evidence="12">Sperm</tissue>
    </source>
</reference>
<feature type="compositionally biased region" description="Basic residues" evidence="9">
    <location>
        <begin position="413"/>
        <end position="425"/>
    </location>
</feature>
<dbReference type="InterPro" id="IPR036361">
    <property type="entry name" value="SAP_dom_sf"/>
</dbReference>
<feature type="region of interest" description="Disordered" evidence="9">
    <location>
        <begin position="877"/>
        <end position="1039"/>
    </location>
</feature>
<keyword evidence="11" id="KW-1185">Reference proteome</keyword>
<evidence type="ECO:0000256" key="2">
    <source>
        <dbReference type="ARBA" id="ARBA00022490"/>
    </source>
</evidence>
<dbReference type="Pfam" id="PF14443">
    <property type="entry name" value="DBC1"/>
    <property type="match status" value="1"/>
</dbReference>
<dbReference type="GO" id="GO:0051301">
    <property type="term" value="P:cell division"/>
    <property type="evidence" value="ECO:0007669"/>
    <property type="project" value="UniProtKB-KW"/>
</dbReference>
<feature type="compositionally biased region" description="Basic and acidic residues" evidence="9">
    <location>
        <begin position="787"/>
        <end position="802"/>
    </location>
</feature>
<feature type="region of interest" description="Disordered" evidence="9">
    <location>
        <begin position="368"/>
        <end position="445"/>
    </location>
</feature>
<evidence type="ECO:0000256" key="3">
    <source>
        <dbReference type="ARBA" id="ARBA00022553"/>
    </source>
</evidence>
<feature type="compositionally biased region" description="Basic and acidic residues" evidence="9">
    <location>
        <begin position="426"/>
        <end position="436"/>
    </location>
</feature>
<evidence type="ECO:0000256" key="6">
    <source>
        <dbReference type="ARBA" id="ARBA00023159"/>
    </source>
</evidence>
<evidence type="ECO:0000256" key="5">
    <source>
        <dbReference type="ARBA" id="ARBA00023054"/>
    </source>
</evidence>
<keyword evidence="5 8" id="KW-0175">Coiled coil</keyword>
<keyword evidence="6" id="KW-0010">Activator</keyword>
<keyword evidence="3" id="KW-0597">Phosphoprotein</keyword>
<dbReference type="PROSITE" id="PS00018">
    <property type="entry name" value="EF_HAND_1"/>
    <property type="match status" value="1"/>
</dbReference>
<dbReference type="PANTHER" id="PTHR14304:SF11">
    <property type="entry name" value="SAP DOMAIN-CONTAINING PROTEIN"/>
    <property type="match status" value="1"/>
</dbReference>
<dbReference type="Proteomes" id="UP001318040">
    <property type="component" value="Chromosome 41"/>
</dbReference>
<evidence type="ECO:0000256" key="8">
    <source>
        <dbReference type="SAM" id="Coils"/>
    </source>
</evidence>
<evidence type="ECO:0000256" key="7">
    <source>
        <dbReference type="ARBA" id="ARBA00023306"/>
    </source>
</evidence>
<dbReference type="InterPro" id="IPR025223">
    <property type="entry name" value="S1-like_RNA-bd_dom"/>
</dbReference>
<dbReference type="SUPFAM" id="SSF68906">
    <property type="entry name" value="SAP domain"/>
    <property type="match status" value="1"/>
</dbReference>
<feature type="compositionally biased region" description="Basic and acidic residues" evidence="9">
    <location>
        <begin position="715"/>
        <end position="724"/>
    </location>
</feature>
<feature type="domain" description="SAP" evidence="10">
    <location>
        <begin position="719"/>
        <end position="753"/>
    </location>
</feature>
<dbReference type="InterPro" id="IPR012340">
    <property type="entry name" value="NA-bd_OB-fold"/>
</dbReference>
<dbReference type="RefSeq" id="XP_032825104.1">
    <property type="nucleotide sequence ID" value="XM_032969213.1"/>
</dbReference>
<evidence type="ECO:0000256" key="4">
    <source>
        <dbReference type="ARBA" id="ARBA00022837"/>
    </source>
</evidence>
<keyword evidence="7" id="KW-0131">Cell cycle</keyword>
<feature type="compositionally biased region" description="Acidic residues" evidence="9">
    <location>
        <begin position="1010"/>
        <end position="1020"/>
    </location>
</feature>
<dbReference type="InterPro" id="IPR011992">
    <property type="entry name" value="EF-hand-dom_pair"/>
</dbReference>
<protein>
    <submittedName>
        <fullName evidence="12">Cell division cycle and apoptosis regulator protein 1 isoform X1</fullName>
    </submittedName>
</protein>
<gene>
    <name evidence="12" type="primary">CCAR1</name>
</gene>
<feature type="region of interest" description="Disordered" evidence="9">
    <location>
        <begin position="1"/>
        <end position="21"/>
    </location>
</feature>
<dbReference type="CTD" id="55749"/>
<dbReference type="SUPFAM" id="SSF47473">
    <property type="entry name" value="EF-hand"/>
    <property type="match status" value="1"/>
</dbReference>
<dbReference type="Pfam" id="PF02037">
    <property type="entry name" value="SAP"/>
    <property type="match status" value="1"/>
</dbReference>
<sequence length="1286" mass="145780">MAQYGGQKNPPWATQFSTGVPQPSLQQQTSLLGVSPALYGQQSVGIATGMGTQATAAYPIAQTAAVLQQQQQQQQQQQVAALQQQQQAAVLQQFQQTQQNLYNVQQQQTLTMPTSLAAPQQAQQMTVSYPTPRIIQQQQQQHQQQQQQQQQQAAAVSVTQSVAQKQRVFTGVITKLHDNFGFIDDDVFFQLSAVKGKAPLLGDRVLVEATYNPNMPFKWNAQRVQALPTAQSQGLMKPPQAPTMQAAQMMQQQGYTVASQGMPQQQNMGQPTQSPMQTPAFVAAAAQAAQAAMQPFQAQQSQQAQQAQQALQTQQVLQSGALLASTLFAQQPQAAQQLLQQGVNLESNNSIWTSQHSHDVCFGLGMLQNQGRPMNSPAPMRRMEPTGRMSVRPDRLEASFPRRENQSRERDRRRSRSPVRKRSRSPRRDRERERSPRRPRRTAPRYTVEFSRFSLDCAGCDLMELRRRYQNLYIPSDFFDTQFTWVEAFPMARPFALGQTCSFHVMHKEVEPLHAGDSASLEPSDVNHLYSAKVMLMASPSLDEIYQKSCVLAEVLDEAKETFQHPARLIKFLVGQKGKDEAMAIGGPWSPSLDGPNPDMDPSVLIKTAVRCTRALTGIDLSTCTQWYRFAEIRYHRPEELHKGRKVAARVETVVIFLPDVWHCTPTRLEWEALSRGYKQQLTGKSQAANKEVDGEQDDEEKDENGKLTTPTHHSKLDPKTMKVSSLRKELEVRSMNAKGLKSQLVARLIKQLKQEVEVEEQEASEKAEAEEVDEEKPAEETEEDEEKKRQEESERLRKERRYTLPEMPSIIVHPNRTAKSGKFDCSVMSLSVLLDYRIEDNKEHSFEVSLFAELFNEMLQRDFGFRIYRALMAAPEKKDEKKDKRDKKETDKKDSKKKEVEKKEVEKKEVEKKEVEKKEVEKKEVEKKEVEKKVAKKDSDDKDTEKVVVKKEKVENESKDQEEPKAKKRKTDDEKDEKAEESEGQRGAEEEEEEDKDSESREEEASNSADEEDEDDDKEDDKKDDKKGDRKAKEKTVKEKEKKVTVYRDLLLAFGYFDQSHTGYLQEKDLEEILYTLGLHMSRAQIKKLLSKVMVRDVCNYRKLTDALEGESVSETRPEQSSTLEEILAQGNRPMLPFTLSRVAAKRKPGEAEIQSSMVTYQGALVDVGSLLQKLERSERARDDLECQYQALQLKMEELNASMSATGDTNLALSLELKETNGRLSGVEDKLRSLEQRHSAFTKLLQSTSFGLSNLLAGITGAVKEKLEEETKPAAEEPVENGADA</sequence>
<dbReference type="Pfam" id="PF19256">
    <property type="entry name" value="LAIKA"/>
    <property type="match status" value="1"/>
</dbReference>
<evidence type="ECO:0000256" key="9">
    <source>
        <dbReference type="SAM" id="MobiDB-lite"/>
    </source>
</evidence>
<evidence type="ECO:0000256" key="1">
    <source>
        <dbReference type="ARBA" id="ARBA00004496"/>
    </source>
</evidence>
<dbReference type="InterPro" id="IPR025224">
    <property type="entry name" value="CCAR1/CCAR2"/>
</dbReference>
<dbReference type="GO" id="GO:0006355">
    <property type="term" value="P:regulation of DNA-templated transcription"/>
    <property type="evidence" value="ECO:0007669"/>
    <property type="project" value="InterPro"/>
</dbReference>
<feature type="compositionally biased region" description="Basic and acidic residues" evidence="9">
    <location>
        <begin position="1021"/>
        <end position="1039"/>
    </location>
</feature>
<dbReference type="InterPro" id="IPR003034">
    <property type="entry name" value="SAP_dom"/>
</dbReference>
<dbReference type="GO" id="GO:0005737">
    <property type="term" value="C:cytoplasm"/>
    <property type="evidence" value="ECO:0007669"/>
    <property type="project" value="UniProtKB-SubCell"/>
</dbReference>
<feature type="compositionally biased region" description="Acidic residues" evidence="9">
    <location>
        <begin position="990"/>
        <end position="1003"/>
    </location>
</feature>
<dbReference type="SMART" id="SM00513">
    <property type="entry name" value="SAP"/>
    <property type="match status" value="1"/>
</dbReference>
<dbReference type="GO" id="GO:0005634">
    <property type="term" value="C:nucleus"/>
    <property type="evidence" value="ECO:0007669"/>
    <property type="project" value="TreeGrafter"/>
</dbReference>
<dbReference type="InterPro" id="IPR018247">
    <property type="entry name" value="EF_Hand_1_Ca_BS"/>
</dbReference>
<organism evidence="11 12">
    <name type="scientific">Petromyzon marinus</name>
    <name type="common">Sea lamprey</name>
    <dbReference type="NCBI Taxonomy" id="7757"/>
    <lineage>
        <taxon>Eukaryota</taxon>
        <taxon>Metazoa</taxon>
        <taxon>Chordata</taxon>
        <taxon>Craniata</taxon>
        <taxon>Vertebrata</taxon>
        <taxon>Cyclostomata</taxon>
        <taxon>Hyperoartia</taxon>
        <taxon>Petromyzontiformes</taxon>
        <taxon>Petromyzontidae</taxon>
        <taxon>Petromyzon</taxon>
    </lineage>
</organism>
<feature type="compositionally biased region" description="Acidic residues" evidence="9">
    <location>
        <begin position="771"/>
        <end position="786"/>
    </location>
</feature>
<evidence type="ECO:0000259" key="10">
    <source>
        <dbReference type="PROSITE" id="PS50800"/>
    </source>
</evidence>